<name>A0A383CGM4_9ZZZZ</name>
<organism evidence="1">
    <name type="scientific">marine metagenome</name>
    <dbReference type="NCBI Taxonomy" id="408172"/>
    <lineage>
        <taxon>unclassified sequences</taxon>
        <taxon>metagenomes</taxon>
        <taxon>ecological metagenomes</taxon>
    </lineage>
</organism>
<protein>
    <submittedName>
        <fullName evidence="1">Uncharacterized protein</fullName>
    </submittedName>
</protein>
<feature type="non-terminal residue" evidence="1">
    <location>
        <position position="203"/>
    </location>
</feature>
<reference evidence="1" key="1">
    <citation type="submission" date="2018-05" db="EMBL/GenBank/DDBJ databases">
        <authorList>
            <person name="Lanie J.A."/>
            <person name="Ng W.-L."/>
            <person name="Kazmierczak K.M."/>
            <person name="Andrzejewski T.M."/>
            <person name="Davidsen T.M."/>
            <person name="Wayne K.J."/>
            <person name="Tettelin H."/>
            <person name="Glass J.I."/>
            <person name="Rusch D."/>
            <person name="Podicherti R."/>
            <person name="Tsui H.-C.T."/>
            <person name="Winkler M.E."/>
        </authorList>
    </citation>
    <scope>NUCLEOTIDE SEQUENCE</scope>
</reference>
<evidence type="ECO:0000313" key="1">
    <source>
        <dbReference type="EMBL" id="SVE31213.1"/>
    </source>
</evidence>
<accession>A0A383CGM4</accession>
<gene>
    <name evidence="1" type="ORF">METZ01_LOCUS484067</name>
</gene>
<dbReference type="AlphaFoldDB" id="A0A383CGM4"/>
<proteinExistence type="predicted"/>
<sequence>MVKKLITYLVLSLFVVQSTLALDRRRDQFTTDFGYLVAPIPYILPGAGAGLGFLGGFNNIPLGSKKTTIDLFIVGISGNVSGTIAGITDLPLWPETLLLDLTTVRFNKGSQKVYRDRKMDSDPENFYITELADTNLGGGRLILTLFDRMFELFTIQFNINASTSAIRDNEGNLVYQFDPPKKFKVNSRTNGAQIDWTDDRVDP</sequence>
<dbReference type="EMBL" id="UINC01208599">
    <property type="protein sequence ID" value="SVE31213.1"/>
    <property type="molecule type" value="Genomic_DNA"/>
</dbReference>